<keyword evidence="3" id="KW-1185">Reference proteome</keyword>
<organism evidence="2 3">
    <name type="scientific">Novimethylophilus kurashikiensis</name>
    <dbReference type="NCBI Taxonomy" id="1825523"/>
    <lineage>
        <taxon>Bacteria</taxon>
        <taxon>Pseudomonadati</taxon>
        <taxon>Pseudomonadota</taxon>
        <taxon>Betaproteobacteria</taxon>
        <taxon>Nitrosomonadales</taxon>
        <taxon>Methylophilaceae</taxon>
        <taxon>Novimethylophilus</taxon>
    </lineage>
</organism>
<evidence type="ECO:0000256" key="1">
    <source>
        <dbReference type="SAM" id="Coils"/>
    </source>
</evidence>
<dbReference type="Proteomes" id="UP000245081">
    <property type="component" value="Unassembled WGS sequence"/>
</dbReference>
<protein>
    <submittedName>
        <fullName evidence="2">Uncharacterized protein</fullName>
    </submittedName>
</protein>
<evidence type="ECO:0000313" key="3">
    <source>
        <dbReference type="Proteomes" id="UP000245081"/>
    </source>
</evidence>
<dbReference type="OrthoDB" id="9181944at2"/>
<dbReference type="AlphaFoldDB" id="A0A2R5F2K0"/>
<dbReference type="EMBL" id="BDOQ01000002">
    <property type="protein sequence ID" value="GBG12826.1"/>
    <property type="molecule type" value="Genomic_DNA"/>
</dbReference>
<keyword evidence="1" id="KW-0175">Coiled coil</keyword>
<accession>A0A2R5F2K0</accession>
<comment type="caution">
    <text evidence="2">The sequence shown here is derived from an EMBL/GenBank/DDBJ whole genome shotgun (WGS) entry which is preliminary data.</text>
</comment>
<name>A0A2R5F2K0_9PROT</name>
<feature type="coiled-coil region" evidence="1">
    <location>
        <begin position="3"/>
        <end position="30"/>
    </location>
</feature>
<sequence>MPNAIQDQEIAMLRSELEMLMKEREALLRVAGYAAGFIAELDSFDVPRGAMQAAELLAECVNGLTEETLQDALSAVQAHSVA</sequence>
<proteinExistence type="predicted"/>
<dbReference type="RefSeq" id="WP_109014055.1">
    <property type="nucleotide sequence ID" value="NZ_BDOQ01000002.1"/>
</dbReference>
<reference evidence="2 3" key="1">
    <citation type="journal article" date="2018" name="Environ. Microbiol.">
        <title>Isolation and genomic characterization of Novimethylophilus kurashikiensis gen. nov. sp. nov., a new lanthanide-dependent methylotrophic species of Methylophilaceae.</title>
        <authorList>
            <person name="Lv H."/>
            <person name="Sahin N."/>
            <person name="Tani A."/>
        </authorList>
    </citation>
    <scope>NUCLEOTIDE SEQUENCE [LARGE SCALE GENOMIC DNA]</scope>
    <source>
        <strain evidence="2 3">La2-4</strain>
    </source>
</reference>
<evidence type="ECO:0000313" key="2">
    <source>
        <dbReference type="EMBL" id="GBG12826.1"/>
    </source>
</evidence>
<gene>
    <name evidence="2" type="ORF">NMK_0360</name>
</gene>